<sequence>MAYGDGVIVPVAASLGGDATDDGVAGVQSARGVGGTASNRECVDARDLLDEVAEVVEAQLREWRNIYEHDTVDGAGQQTAGRDDDSGTPRCVEAEMTTELRRRDEERDRVLAVKARDEKRERTRAEEAVRWESKRAKRVKRTKARRLSTNNRRHDGGGIVLESDVVMPEPTAEFLRALGWSATAARLLGELRAVDEALKVGYAALAVAEARRQEELAAGGVVGCNDVRIGVAQQLVLAAAGLDAIGESDWTRAHETPLQRSRDLRSAYGRRSLKTRCALRAQLATATHPGGAYFEFDESRGSGPSAARGLSRDESEVIGFVLQIATERLLRERRRAGTR</sequence>
<name>W2JX77_PHYNI</name>
<organism evidence="1">
    <name type="scientific">Phytophthora nicotianae</name>
    <name type="common">Potato buckeye rot agent</name>
    <name type="synonym">Phytophthora parasitica</name>
    <dbReference type="NCBI Taxonomy" id="4792"/>
    <lineage>
        <taxon>Eukaryota</taxon>
        <taxon>Sar</taxon>
        <taxon>Stramenopiles</taxon>
        <taxon>Oomycota</taxon>
        <taxon>Peronosporomycetes</taxon>
        <taxon>Peronosporales</taxon>
        <taxon>Peronosporaceae</taxon>
        <taxon>Phytophthora</taxon>
    </lineage>
</organism>
<dbReference type="AlphaFoldDB" id="W2JX77"/>
<evidence type="ECO:0000313" key="1">
    <source>
        <dbReference type="EMBL" id="ETL77507.1"/>
    </source>
</evidence>
<gene>
    <name evidence="1" type="ORF">L917_21551</name>
</gene>
<accession>W2JX77</accession>
<reference evidence="1" key="1">
    <citation type="submission" date="2013-11" db="EMBL/GenBank/DDBJ databases">
        <title>The Genome Sequence of Phytophthora parasitica CHvinca01.</title>
        <authorList>
            <consortium name="The Broad Institute Genomics Platform"/>
            <person name="Russ C."/>
            <person name="Tyler B."/>
            <person name="Panabieres F."/>
            <person name="Shan W."/>
            <person name="Tripathy S."/>
            <person name="Grunwald N."/>
            <person name="Machado M."/>
            <person name="Johnson C.S."/>
            <person name="Arredondo F."/>
            <person name="Hong C."/>
            <person name="Coffey M."/>
            <person name="Young S.K."/>
            <person name="Zeng Q."/>
            <person name="Gargeya S."/>
            <person name="Fitzgerald M."/>
            <person name="Abouelleil A."/>
            <person name="Alvarado L."/>
            <person name="Chapman S.B."/>
            <person name="Gainer-Dewar J."/>
            <person name="Goldberg J."/>
            <person name="Griggs A."/>
            <person name="Gujja S."/>
            <person name="Hansen M."/>
            <person name="Howarth C."/>
            <person name="Imamovic A."/>
            <person name="Ireland A."/>
            <person name="Larimer J."/>
            <person name="McCowan C."/>
            <person name="Murphy C."/>
            <person name="Pearson M."/>
            <person name="Poon T.W."/>
            <person name="Priest M."/>
            <person name="Roberts A."/>
            <person name="Saif S."/>
            <person name="Shea T."/>
            <person name="Sykes S."/>
            <person name="Wortman J."/>
            <person name="Nusbaum C."/>
            <person name="Birren B."/>
        </authorList>
    </citation>
    <scope>NUCLEOTIDE SEQUENCE [LARGE SCALE GENOMIC DNA]</scope>
    <source>
        <strain evidence="1">CHvinca01</strain>
    </source>
</reference>
<proteinExistence type="predicted"/>
<dbReference type="VEuPathDB" id="FungiDB:PPTG_23026"/>
<dbReference type="EMBL" id="KI683614">
    <property type="protein sequence ID" value="ETL77507.1"/>
    <property type="molecule type" value="Genomic_DNA"/>
</dbReference>
<dbReference type="OrthoDB" id="146866at2759"/>
<protein>
    <submittedName>
        <fullName evidence="1">Uncharacterized protein</fullName>
    </submittedName>
</protein>
<dbReference type="Proteomes" id="UP000054423">
    <property type="component" value="Unassembled WGS sequence"/>
</dbReference>